<dbReference type="GO" id="GO:0005759">
    <property type="term" value="C:mitochondrial matrix"/>
    <property type="evidence" value="ECO:0007669"/>
    <property type="project" value="TreeGrafter"/>
</dbReference>
<keyword evidence="4 11" id="KW-0436">Ligase</keyword>
<dbReference type="GO" id="GO:0005524">
    <property type="term" value="F:ATP binding"/>
    <property type="evidence" value="ECO:0007669"/>
    <property type="project" value="UniProtKB-KW"/>
</dbReference>
<dbReference type="GO" id="GO:0070183">
    <property type="term" value="P:mitochondrial tryptophanyl-tRNA aminoacylation"/>
    <property type="evidence" value="ECO:0007669"/>
    <property type="project" value="TreeGrafter"/>
</dbReference>
<dbReference type="InterPro" id="IPR002306">
    <property type="entry name" value="Trp-tRNA-ligase"/>
</dbReference>
<evidence type="ECO:0000313" key="13">
    <source>
        <dbReference type="EMBL" id="ORX34169.1"/>
    </source>
</evidence>
<comment type="caution">
    <text evidence="13">The sequence shown here is derived from an EMBL/GenBank/DDBJ whole genome shotgun (WGS) entry which is preliminary data.</text>
</comment>
<evidence type="ECO:0000256" key="8">
    <source>
        <dbReference type="ARBA" id="ARBA00023146"/>
    </source>
</evidence>
<dbReference type="PRINTS" id="PR01039">
    <property type="entry name" value="TRNASYNTHTRP"/>
</dbReference>
<evidence type="ECO:0000256" key="1">
    <source>
        <dbReference type="ARBA" id="ARBA00004173"/>
    </source>
</evidence>
<dbReference type="CDD" id="cd00806">
    <property type="entry name" value="TrpRS_core"/>
    <property type="match status" value="1"/>
</dbReference>
<dbReference type="GO" id="GO:0004830">
    <property type="term" value="F:tryptophan-tRNA ligase activity"/>
    <property type="evidence" value="ECO:0007669"/>
    <property type="project" value="UniProtKB-EC"/>
</dbReference>
<evidence type="ECO:0000256" key="6">
    <source>
        <dbReference type="ARBA" id="ARBA00022840"/>
    </source>
</evidence>
<comment type="subcellular location">
    <subcellularLocation>
        <location evidence="1">Mitochondrion</location>
    </subcellularLocation>
</comment>
<dbReference type="InterPro" id="IPR050203">
    <property type="entry name" value="Trp-tRNA_synthetase"/>
</dbReference>
<reference evidence="13 14" key="1">
    <citation type="submission" date="2017-03" db="EMBL/GenBank/DDBJ databases">
        <title>Widespread Adenine N6-methylation of Active Genes in Fungi.</title>
        <authorList>
            <consortium name="DOE Joint Genome Institute"/>
            <person name="Mondo S.J."/>
            <person name="Dannebaum R.O."/>
            <person name="Kuo R.C."/>
            <person name="Louie K.B."/>
            <person name="Bewick A.J."/>
            <person name="Labutti K."/>
            <person name="Haridas S."/>
            <person name="Kuo A."/>
            <person name="Salamov A."/>
            <person name="Ahrendt S.R."/>
            <person name="Lau R."/>
            <person name="Bowen B.P."/>
            <person name="Lipzen A."/>
            <person name="Sullivan W."/>
            <person name="Andreopoulos W.B."/>
            <person name="Clum A."/>
            <person name="Lindquist E."/>
            <person name="Daum C."/>
            <person name="Northen T.R."/>
            <person name="Ramamoorthy G."/>
            <person name="Schmitz R.J."/>
            <person name="Gryganskyi A."/>
            <person name="Culley D."/>
            <person name="Magnuson J."/>
            <person name="James T.Y."/>
            <person name="O'Malley M.A."/>
            <person name="Stajich J.E."/>
            <person name="Spatafora J.W."/>
            <person name="Visel A."/>
            <person name="Grigoriev I.V."/>
        </authorList>
    </citation>
    <scope>NUCLEOTIDE SEQUENCE [LARGE SCALE GENOMIC DNA]</scope>
    <source>
        <strain evidence="13 14">NRRL Y-17943</strain>
    </source>
</reference>
<dbReference type="InterPro" id="IPR001412">
    <property type="entry name" value="aa-tRNA-synth_I_CS"/>
</dbReference>
<sequence>MSRLKTASSACLASARTVPSLNSHVRAHRDHRHASSSAGPSKGPKFDEVVFSGIQPSGIPHIGNYLGLFLPFLELQSSLPRSTPLYLSIVGLHAITLPRDPNILRQERMDMLAALLACGVDPERTCLFYQEDIPEHAELAWILNTLTPVGRLQRMTTWKSQIATRTSSSPDQITDLDLKLGLLAYPTLQSADIMLYKSTIVPVGEDQTQHLELARDTAEAFNRAYGDIFPLPQTRIVPSKRILSLRDPSAKMSKSAPLAASRIVLTDPPEAIRKAVKTAVTDSEPSIKFDPEGRPGVSNLLLIWSSLDPSGQTPEQLAEQAQKDGWGMAKLKDAVTDVVVERFGNIRAEYERIRQEKGWLSQIAGQGRAKAGEVAKKTMEEVRRAVGIDKL</sequence>
<gene>
    <name evidence="13" type="ORF">BD324DRAFT_636917</name>
</gene>
<keyword evidence="7 11" id="KW-0648">Protein biosynthesis</keyword>
<dbReference type="Pfam" id="PF00579">
    <property type="entry name" value="tRNA-synt_1b"/>
    <property type="match status" value="1"/>
</dbReference>
<evidence type="ECO:0000256" key="4">
    <source>
        <dbReference type="ARBA" id="ARBA00022598"/>
    </source>
</evidence>
<dbReference type="EC" id="6.1.1.2" evidence="3"/>
<organism evidence="13 14">
    <name type="scientific">Kockovaella imperatae</name>
    <dbReference type="NCBI Taxonomy" id="4999"/>
    <lineage>
        <taxon>Eukaryota</taxon>
        <taxon>Fungi</taxon>
        <taxon>Dikarya</taxon>
        <taxon>Basidiomycota</taxon>
        <taxon>Agaricomycotina</taxon>
        <taxon>Tremellomycetes</taxon>
        <taxon>Tremellales</taxon>
        <taxon>Cuniculitremaceae</taxon>
        <taxon>Kockovaella</taxon>
    </lineage>
</organism>
<dbReference type="Proteomes" id="UP000193218">
    <property type="component" value="Unassembled WGS sequence"/>
</dbReference>
<keyword evidence="5 11" id="KW-0547">Nucleotide-binding</keyword>
<dbReference type="InterPro" id="IPR002305">
    <property type="entry name" value="aa-tRNA-synth_Ic"/>
</dbReference>
<evidence type="ECO:0000313" key="14">
    <source>
        <dbReference type="Proteomes" id="UP000193218"/>
    </source>
</evidence>
<dbReference type="PROSITE" id="PS00178">
    <property type="entry name" value="AA_TRNA_LIGASE_I"/>
    <property type="match status" value="1"/>
</dbReference>
<evidence type="ECO:0000256" key="10">
    <source>
        <dbReference type="ARBA" id="ARBA00049929"/>
    </source>
</evidence>
<dbReference type="NCBIfam" id="TIGR00233">
    <property type="entry name" value="trpS"/>
    <property type="match status" value="1"/>
</dbReference>
<dbReference type="OrthoDB" id="15808at2759"/>
<dbReference type="PANTHER" id="PTHR43766:SF1">
    <property type="entry name" value="TRYPTOPHAN--TRNA LIGASE, MITOCHONDRIAL"/>
    <property type="match status" value="1"/>
</dbReference>
<evidence type="ECO:0000256" key="7">
    <source>
        <dbReference type="ARBA" id="ARBA00022917"/>
    </source>
</evidence>
<feature type="compositionally biased region" description="Basic residues" evidence="12">
    <location>
        <begin position="25"/>
        <end position="34"/>
    </location>
</feature>
<evidence type="ECO:0000256" key="9">
    <source>
        <dbReference type="ARBA" id="ARBA00030268"/>
    </source>
</evidence>
<dbReference type="FunCoup" id="A0A1Y1U812">
    <property type="interactions" value="301"/>
</dbReference>
<dbReference type="STRING" id="4999.A0A1Y1U812"/>
<dbReference type="EMBL" id="NBSH01000015">
    <property type="protein sequence ID" value="ORX34169.1"/>
    <property type="molecule type" value="Genomic_DNA"/>
</dbReference>
<accession>A0A1Y1U812</accession>
<evidence type="ECO:0000256" key="2">
    <source>
        <dbReference type="ARBA" id="ARBA00005594"/>
    </source>
</evidence>
<dbReference type="FunFam" id="1.10.240.10:FF:000002">
    <property type="entry name" value="Tryptophan--tRNA ligase"/>
    <property type="match status" value="1"/>
</dbReference>
<dbReference type="SUPFAM" id="SSF52374">
    <property type="entry name" value="Nucleotidylyl transferase"/>
    <property type="match status" value="1"/>
</dbReference>
<dbReference type="GeneID" id="33558759"/>
<feature type="region of interest" description="Disordered" evidence="12">
    <location>
        <begin position="22"/>
        <end position="43"/>
    </location>
</feature>
<dbReference type="Gene3D" id="3.40.50.620">
    <property type="entry name" value="HUPs"/>
    <property type="match status" value="1"/>
</dbReference>
<keyword evidence="14" id="KW-1185">Reference proteome</keyword>
<dbReference type="PANTHER" id="PTHR43766">
    <property type="entry name" value="TRYPTOPHAN--TRNA LIGASE, MITOCHONDRIAL"/>
    <property type="match status" value="1"/>
</dbReference>
<evidence type="ECO:0000256" key="11">
    <source>
        <dbReference type="RuleBase" id="RU363036"/>
    </source>
</evidence>
<proteinExistence type="inferred from homology"/>
<protein>
    <recommendedName>
        <fullName evidence="3">tryptophan--tRNA ligase</fullName>
        <ecNumber evidence="3">6.1.1.2</ecNumber>
    </recommendedName>
    <alternativeName>
        <fullName evidence="9">Tryptophanyl-tRNA synthetase</fullName>
    </alternativeName>
</protein>
<name>A0A1Y1U812_9TREE</name>
<evidence type="ECO:0000256" key="5">
    <source>
        <dbReference type="ARBA" id="ARBA00022741"/>
    </source>
</evidence>
<dbReference type="InterPro" id="IPR024109">
    <property type="entry name" value="Trp-tRNA-ligase_bac-type"/>
</dbReference>
<keyword evidence="8 11" id="KW-0030">Aminoacyl-tRNA synthetase</keyword>
<keyword evidence="6 11" id="KW-0067">ATP-binding</keyword>
<dbReference type="HAMAP" id="MF_00140_B">
    <property type="entry name" value="Trp_tRNA_synth_B"/>
    <property type="match status" value="1"/>
</dbReference>
<dbReference type="InParanoid" id="A0A1Y1U812"/>
<dbReference type="AlphaFoldDB" id="A0A1Y1U812"/>
<dbReference type="RefSeq" id="XP_021868447.1">
    <property type="nucleotide sequence ID" value="XM_022016950.1"/>
</dbReference>
<evidence type="ECO:0000256" key="3">
    <source>
        <dbReference type="ARBA" id="ARBA00013161"/>
    </source>
</evidence>
<comment type="catalytic activity">
    <reaction evidence="10">
        <text>tRNA(Trp) + L-tryptophan + ATP = L-tryptophyl-tRNA(Trp) + AMP + diphosphate + H(+)</text>
        <dbReference type="Rhea" id="RHEA:24080"/>
        <dbReference type="Rhea" id="RHEA-COMP:9671"/>
        <dbReference type="Rhea" id="RHEA-COMP:9705"/>
        <dbReference type="ChEBI" id="CHEBI:15378"/>
        <dbReference type="ChEBI" id="CHEBI:30616"/>
        <dbReference type="ChEBI" id="CHEBI:33019"/>
        <dbReference type="ChEBI" id="CHEBI:57912"/>
        <dbReference type="ChEBI" id="CHEBI:78442"/>
        <dbReference type="ChEBI" id="CHEBI:78535"/>
        <dbReference type="ChEBI" id="CHEBI:456215"/>
        <dbReference type="EC" id="6.1.1.2"/>
    </reaction>
</comment>
<dbReference type="InterPro" id="IPR014729">
    <property type="entry name" value="Rossmann-like_a/b/a_fold"/>
</dbReference>
<comment type="similarity">
    <text evidence="2 11">Belongs to the class-I aminoacyl-tRNA synthetase family.</text>
</comment>
<dbReference type="Gene3D" id="1.10.240.10">
    <property type="entry name" value="Tyrosyl-Transfer RNA Synthetase"/>
    <property type="match status" value="1"/>
</dbReference>
<evidence type="ECO:0000256" key="12">
    <source>
        <dbReference type="SAM" id="MobiDB-lite"/>
    </source>
</evidence>